<dbReference type="AlphaFoldDB" id="A0A3S1F7Q7"/>
<dbReference type="STRING" id="211165.GCA_000317285_01670"/>
<dbReference type="EMBL" id="RSCJ01000047">
    <property type="protein sequence ID" value="RUR72525.1"/>
    <property type="molecule type" value="Genomic_DNA"/>
</dbReference>
<organism evidence="3 4">
    <name type="scientific">Chlorogloeopsis fritschii PCC 6912</name>
    <dbReference type="NCBI Taxonomy" id="211165"/>
    <lineage>
        <taxon>Bacteria</taxon>
        <taxon>Bacillati</taxon>
        <taxon>Cyanobacteriota</taxon>
        <taxon>Cyanophyceae</taxon>
        <taxon>Nostocales</taxon>
        <taxon>Chlorogloeopsidaceae</taxon>
        <taxon>Chlorogloeopsis</taxon>
    </lineage>
</organism>
<accession>A0A3S1F7Q7</accession>
<sequence>MFTIDLTVKNTPFPISVQRKTTEDAEAVYQLILAAMSSGKPEIVELKCEGKTEKKIAVRASEISGVQVSQRDGVATGSGRPPGFFALASE</sequence>
<dbReference type="RefSeq" id="WP_016877237.1">
    <property type="nucleotide sequence ID" value="NZ_AJLN01000055.1"/>
</dbReference>
<name>A0A3S1F7Q7_CHLFR</name>
<dbReference type="HAMAP" id="MF_01360">
    <property type="entry name" value="UPF0367"/>
    <property type="match status" value="1"/>
</dbReference>
<protein>
    <recommendedName>
        <fullName evidence="1">UPF0367 protein PCC6912_62630</fullName>
    </recommendedName>
</protein>
<comment type="similarity">
    <text evidence="1">Belongs to the UPF0367 family.</text>
</comment>
<evidence type="ECO:0000313" key="4">
    <source>
        <dbReference type="Proteomes" id="UP000268857"/>
    </source>
</evidence>
<dbReference type="Proteomes" id="UP000268857">
    <property type="component" value="Unassembled WGS sequence"/>
</dbReference>
<dbReference type="OrthoDB" id="516864at2"/>
<dbReference type="Pfam" id="PF26132">
    <property type="entry name" value="UPF0367"/>
    <property type="match status" value="1"/>
</dbReference>
<comment type="caution">
    <text evidence="3">The sequence shown here is derived from an EMBL/GenBank/DDBJ whole genome shotgun (WGS) entry which is preliminary data.</text>
</comment>
<dbReference type="NCBIfam" id="NF010236">
    <property type="entry name" value="PRK13683.1"/>
    <property type="match status" value="1"/>
</dbReference>
<evidence type="ECO:0000256" key="1">
    <source>
        <dbReference type="HAMAP-Rule" id="MF_01360"/>
    </source>
</evidence>
<feature type="region of interest" description="Disordered" evidence="2">
    <location>
        <begin position="71"/>
        <end position="90"/>
    </location>
</feature>
<keyword evidence="4" id="KW-1185">Reference proteome</keyword>
<evidence type="ECO:0000256" key="2">
    <source>
        <dbReference type="SAM" id="MobiDB-lite"/>
    </source>
</evidence>
<dbReference type="InterPro" id="IPR020885">
    <property type="entry name" value="UPF0367"/>
</dbReference>
<proteinExistence type="inferred from homology"/>
<gene>
    <name evidence="3" type="ORF">PCC6912_62630</name>
</gene>
<evidence type="ECO:0000313" key="3">
    <source>
        <dbReference type="EMBL" id="RUR72525.1"/>
    </source>
</evidence>
<reference evidence="3 4" key="1">
    <citation type="journal article" date="2019" name="Genome Biol. Evol.">
        <title>Day and night: Metabolic profiles and evolutionary relationships of six axenic non-marine cyanobacteria.</title>
        <authorList>
            <person name="Will S.E."/>
            <person name="Henke P."/>
            <person name="Boedeker C."/>
            <person name="Huang S."/>
            <person name="Brinkmann H."/>
            <person name="Rohde M."/>
            <person name="Jarek M."/>
            <person name="Friedl T."/>
            <person name="Seufert S."/>
            <person name="Schumacher M."/>
            <person name="Overmann J."/>
            <person name="Neumann-Schaal M."/>
            <person name="Petersen J."/>
        </authorList>
    </citation>
    <scope>NUCLEOTIDE SEQUENCE [LARGE SCALE GENOMIC DNA]</scope>
    <source>
        <strain evidence="3 4">PCC 6912</strain>
    </source>
</reference>